<sequence length="79" mass="9396">MRDYFAARFDTIKFHREIVDDFLTDELRDAIVLAKKVLFESLDGMNARFEWEHTILDVHVRTIGNVLTEMTNVVHRFIL</sequence>
<dbReference type="Proteomes" id="UP000202419">
    <property type="component" value="Segment"/>
</dbReference>
<evidence type="ECO:0000313" key="1">
    <source>
        <dbReference type="EMBL" id="ABT14703.1"/>
    </source>
</evidence>
<reference evidence="1 2" key="1">
    <citation type="journal article" date="2007" name="Virology">
        <title>Sequence and annotation of the 369-kb NY-2A and the 345-kb AR158 viruses that infect Chlorella NC64A.</title>
        <authorList>
            <person name="Fitzgerald L.A."/>
            <person name="Graves M.V."/>
            <person name="Li X."/>
            <person name="Feldblyum T."/>
            <person name="Nierman W.C."/>
            <person name="Van Etten J.L."/>
        </authorList>
    </citation>
    <scope>NUCLEOTIDE SEQUENCE [LARGE SCALE GENOMIC DNA]</scope>
    <source>
        <strain evidence="1 2">NY-2A</strain>
    </source>
</reference>
<dbReference type="GeneID" id="5658947"/>
<dbReference type="KEGG" id="vg:5658947"/>
<gene>
    <name evidence="1" type="primary">b304R</name>
    <name evidence="1" type="ORF">NY2A_b304R</name>
</gene>
<protein>
    <submittedName>
        <fullName evidence="1">Uncharacterized protein b304R</fullName>
    </submittedName>
</protein>
<proteinExistence type="predicted"/>
<dbReference type="EMBL" id="DQ491002">
    <property type="protein sequence ID" value="ABT14703.1"/>
    <property type="molecule type" value="Genomic_DNA"/>
</dbReference>
<keyword evidence="2" id="KW-1185">Reference proteome</keyword>
<organism evidence="1 2">
    <name type="scientific">Paramecium bursaria Chlorella virus NY2A</name>
    <name type="common">PBCV-NY2A</name>
    <dbReference type="NCBI Taxonomy" id="46021"/>
    <lineage>
        <taxon>Viruses</taxon>
        <taxon>Varidnaviria</taxon>
        <taxon>Bamfordvirae</taxon>
        <taxon>Nucleocytoviricota</taxon>
        <taxon>Megaviricetes</taxon>
        <taxon>Algavirales</taxon>
        <taxon>Phycodnaviridae</taxon>
        <taxon>Chlorovirus</taxon>
        <taxon>Chlorovirus americanus</taxon>
    </lineage>
</organism>
<name>A7IWH9_PBCVN</name>
<dbReference type="RefSeq" id="YP_001497500.1">
    <property type="nucleotide sequence ID" value="NC_009898.1"/>
</dbReference>
<dbReference type="OrthoDB" id="39678at10239"/>
<evidence type="ECO:0000313" key="2">
    <source>
        <dbReference type="Proteomes" id="UP000202419"/>
    </source>
</evidence>
<organismHost>
    <name type="scientific">Chlorella</name>
    <dbReference type="NCBI Taxonomy" id="3071"/>
</organismHost>
<accession>A7IWH9</accession>